<dbReference type="GO" id="GO:0005829">
    <property type="term" value="C:cytosol"/>
    <property type="evidence" value="ECO:0007669"/>
    <property type="project" value="TreeGrafter"/>
</dbReference>
<dbReference type="GO" id="GO:0016787">
    <property type="term" value="F:hydrolase activity"/>
    <property type="evidence" value="ECO:0007669"/>
    <property type="project" value="UniProtKB-UniRule"/>
</dbReference>
<dbReference type="GO" id="GO:0005524">
    <property type="term" value="F:ATP binding"/>
    <property type="evidence" value="ECO:0007669"/>
    <property type="project" value="UniProtKB-UniRule"/>
</dbReference>
<accession>A0AA35WD34</accession>
<evidence type="ECO:0000256" key="2">
    <source>
        <dbReference type="ARBA" id="ARBA00022801"/>
    </source>
</evidence>
<dbReference type="InterPro" id="IPR013986">
    <property type="entry name" value="DExx_box_DNA_helicase_dom_sf"/>
</dbReference>
<dbReference type="PANTHER" id="PTHR11070">
    <property type="entry name" value="UVRD / RECB / PCRA DNA HELICASE FAMILY MEMBER"/>
    <property type="match status" value="1"/>
</dbReference>
<dbReference type="GO" id="GO:0000725">
    <property type="term" value="P:recombinational repair"/>
    <property type="evidence" value="ECO:0007669"/>
    <property type="project" value="TreeGrafter"/>
</dbReference>
<evidence type="ECO:0000256" key="1">
    <source>
        <dbReference type="ARBA" id="ARBA00022741"/>
    </source>
</evidence>
<dbReference type="Gene3D" id="1.10.10.160">
    <property type="match status" value="1"/>
</dbReference>
<feature type="binding site" evidence="6">
    <location>
        <begin position="26"/>
        <end position="33"/>
    </location>
    <ligand>
        <name>ATP</name>
        <dbReference type="ChEBI" id="CHEBI:30616"/>
    </ligand>
</feature>
<dbReference type="Pfam" id="PF00580">
    <property type="entry name" value="UvrD-helicase"/>
    <property type="match status" value="1"/>
</dbReference>
<keyword evidence="9" id="KW-1185">Reference proteome</keyword>
<evidence type="ECO:0000313" key="8">
    <source>
        <dbReference type="EMBL" id="CAI8016149.1"/>
    </source>
</evidence>
<dbReference type="GO" id="GO:0043138">
    <property type="term" value="F:3'-5' DNA helicase activity"/>
    <property type="evidence" value="ECO:0007669"/>
    <property type="project" value="TreeGrafter"/>
</dbReference>
<dbReference type="EMBL" id="CASHTH010001500">
    <property type="protein sequence ID" value="CAI8016149.1"/>
    <property type="molecule type" value="Genomic_DNA"/>
</dbReference>
<dbReference type="Gene3D" id="3.40.50.300">
    <property type="entry name" value="P-loop containing nucleotide triphosphate hydrolases"/>
    <property type="match status" value="1"/>
</dbReference>
<dbReference type="AlphaFoldDB" id="A0AA35WD34"/>
<dbReference type="PANTHER" id="PTHR11070:SF2">
    <property type="entry name" value="ATP-DEPENDENT DNA HELICASE SRS2"/>
    <property type="match status" value="1"/>
</dbReference>
<evidence type="ECO:0000256" key="4">
    <source>
        <dbReference type="ARBA" id="ARBA00022840"/>
    </source>
</evidence>
<keyword evidence="1 6" id="KW-0547">Nucleotide-binding</keyword>
<evidence type="ECO:0000259" key="7">
    <source>
        <dbReference type="PROSITE" id="PS51198"/>
    </source>
</evidence>
<dbReference type="CDD" id="cd17932">
    <property type="entry name" value="DEXQc_UvrD"/>
    <property type="match status" value="1"/>
</dbReference>
<evidence type="ECO:0000313" key="9">
    <source>
        <dbReference type="Proteomes" id="UP001174909"/>
    </source>
</evidence>
<gene>
    <name evidence="8" type="ORF">GBAR_LOCUS9929</name>
</gene>
<evidence type="ECO:0000256" key="3">
    <source>
        <dbReference type="ARBA" id="ARBA00022806"/>
    </source>
</evidence>
<dbReference type="SUPFAM" id="SSF52540">
    <property type="entry name" value="P-loop containing nucleoside triphosphate hydrolases"/>
    <property type="match status" value="1"/>
</dbReference>
<dbReference type="InterPro" id="IPR000212">
    <property type="entry name" value="DNA_helicase_UvrD/REP"/>
</dbReference>
<keyword evidence="2 6" id="KW-0378">Hydrolase</keyword>
<reference evidence="8" key="1">
    <citation type="submission" date="2023-03" db="EMBL/GenBank/DDBJ databases">
        <authorList>
            <person name="Steffen K."/>
            <person name="Cardenas P."/>
        </authorList>
    </citation>
    <scope>NUCLEOTIDE SEQUENCE</scope>
</reference>
<keyword evidence="4 6" id="KW-0067">ATP-binding</keyword>
<proteinExistence type="predicted"/>
<evidence type="ECO:0000256" key="5">
    <source>
        <dbReference type="ARBA" id="ARBA00023125"/>
    </source>
</evidence>
<organism evidence="8 9">
    <name type="scientific">Geodia barretti</name>
    <name type="common">Barrett's horny sponge</name>
    <dbReference type="NCBI Taxonomy" id="519541"/>
    <lineage>
        <taxon>Eukaryota</taxon>
        <taxon>Metazoa</taxon>
        <taxon>Porifera</taxon>
        <taxon>Demospongiae</taxon>
        <taxon>Heteroscleromorpha</taxon>
        <taxon>Tetractinellida</taxon>
        <taxon>Astrophorina</taxon>
        <taxon>Geodiidae</taxon>
        <taxon>Geodia</taxon>
    </lineage>
</organism>
<feature type="domain" description="UvrD-like helicase ATP-binding" evidence="7">
    <location>
        <begin position="5"/>
        <end position="215"/>
    </location>
</feature>
<name>A0AA35WD34_GEOBA</name>
<dbReference type="Proteomes" id="UP001174909">
    <property type="component" value="Unassembled WGS sequence"/>
</dbReference>
<sequence>MEFLSQLNPEQRQAVLHTDGPLLILAGAGSGKTRVIASRAAYLIAEGHAEPDRLLAVTFTNKAAEEMRGRVERLVDTGDRRLWISTFHALCARVLRREGGVGLTRDFVIYDSSDQLAVVRSQRHQPREEPDAVPPGELQQESWSARGELVVKVYEGYRRALGRANALDFDDLLLRTKELLETAAPVRRRYAERFRFVMVDEYQDTNAPQYRLIRL</sequence>
<dbReference type="PROSITE" id="PS51198">
    <property type="entry name" value="UVRD_HELICASE_ATP_BIND"/>
    <property type="match status" value="1"/>
</dbReference>
<keyword evidence="3 6" id="KW-0347">Helicase</keyword>
<dbReference type="GO" id="GO:0003677">
    <property type="term" value="F:DNA binding"/>
    <property type="evidence" value="ECO:0007669"/>
    <property type="project" value="UniProtKB-KW"/>
</dbReference>
<comment type="caution">
    <text evidence="8">The sequence shown here is derived from an EMBL/GenBank/DDBJ whole genome shotgun (WGS) entry which is preliminary data.</text>
</comment>
<dbReference type="InterPro" id="IPR014016">
    <property type="entry name" value="UvrD-like_ATP-bd"/>
</dbReference>
<evidence type="ECO:0000256" key="6">
    <source>
        <dbReference type="PROSITE-ProRule" id="PRU00560"/>
    </source>
</evidence>
<protein>
    <submittedName>
        <fullName evidence="8">ATP-dependent DNA helicase PcrA</fullName>
    </submittedName>
</protein>
<dbReference type="InterPro" id="IPR027417">
    <property type="entry name" value="P-loop_NTPase"/>
</dbReference>
<keyword evidence="5" id="KW-0238">DNA-binding</keyword>